<sequence length="124" mass="13931">MAKQYSTAWTDDLDGSFAATTLEFSFDGVAYAIDLSEVNAVRMRDCLEPYIQAASKASRRPERTTWPVEQAPAGEALSPHQRAREWLRMNGHEVGSRGRLPQELLQRYESAQGGRRTILLCDLS</sequence>
<evidence type="ECO:0000313" key="6">
    <source>
        <dbReference type="Proteomes" id="UP000465609"/>
    </source>
</evidence>
<dbReference type="InterPro" id="IPR042261">
    <property type="entry name" value="Lsr2-like_dimerization"/>
</dbReference>
<reference evidence="5 6" key="1">
    <citation type="journal article" date="2019" name="Emerg. Microbes Infect.">
        <title>Comprehensive subspecies identification of 175 nontuberculous mycobacteria species based on 7547 genomic profiles.</title>
        <authorList>
            <person name="Matsumoto Y."/>
            <person name="Kinjo T."/>
            <person name="Motooka D."/>
            <person name="Nabeya D."/>
            <person name="Jung N."/>
            <person name="Uechi K."/>
            <person name="Horii T."/>
            <person name="Iida T."/>
            <person name="Fujita J."/>
            <person name="Nakamura S."/>
        </authorList>
    </citation>
    <scope>NUCLEOTIDE SEQUENCE [LARGE SCALE GENOMIC DNA]</scope>
    <source>
        <strain evidence="5 6">JCM 15296</strain>
    </source>
</reference>
<feature type="domain" description="Lsr2 dimerization" evidence="3">
    <location>
        <begin position="1"/>
        <end position="57"/>
    </location>
</feature>
<dbReference type="Proteomes" id="UP000465609">
    <property type="component" value="Chromosome"/>
</dbReference>
<feature type="domain" description="Lsr2 DNA-binding" evidence="4">
    <location>
        <begin position="80"/>
        <end position="111"/>
    </location>
</feature>
<name>A0ABM7IBJ3_9MYCO</name>
<dbReference type="Gene3D" id="3.30.60.230">
    <property type="entry name" value="Lsr2, dimerization domain"/>
    <property type="match status" value="1"/>
</dbReference>
<evidence type="ECO:0000259" key="4">
    <source>
        <dbReference type="Pfam" id="PF23359"/>
    </source>
</evidence>
<gene>
    <name evidence="5" type="ORF">MAUB_18760</name>
</gene>
<evidence type="ECO:0000256" key="2">
    <source>
        <dbReference type="SAM" id="MobiDB-lite"/>
    </source>
</evidence>
<dbReference type="Gene3D" id="4.10.320.10">
    <property type="entry name" value="E3-binding domain"/>
    <property type="match status" value="1"/>
</dbReference>
<evidence type="ECO:0000313" key="5">
    <source>
        <dbReference type="EMBL" id="BBX84003.1"/>
    </source>
</evidence>
<evidence type="ECO:0000256" key="1">
    <source>
        <dbReference type="ARBA" id="ARBA00023125"/>
    </source>
</evidence>
<keyword evidence="6" id="KW-1185">Reference proteome</keyword>
<organism evidence="5 6">
    <name type="scientific">Mycolicibacterium aubagnense</name>
    <dbReference type="NCBI Taxonomy" id="319707"/>
    <lineage>
        <taxon>Bacteria</taxon>
        <taxon>Bacillati</taxon>
        <taxon>Actinomycetota</taxon>
        <taxon>Actinomycetes</taxon>
        <taxon>Mycobacteriales</taxon>
        <taxon>Mycobacteriaceae</taxon>
        <taxon>Mycolicibacterium</taxon>
    </lineage>
</organism>
<evidence type="ECO:0000259" key="3">
    <source>
        <dbReference type="Pfam" id="PF11774"/>
    </source>
</evidence>
<accession>A0ABM7IBJ3</accession>
<feature type="region of interest" description="Disordered" evidence="2">
    <location>
        <begin position="58"/>
        <end position="79"/>
    </location>
</feature>
<keyword evidence="1" id="KW-0238">DNA-binding</keyword>
<dbReference type="EMBL" id="AP022577">
    <property type="protein sequence ID" value="BBX84003.1"/>
    <property type="molecule type" value="Genomic_DNA"/>
</dbReference>
<protein>
    <submittedName>
        <fullName evidence="5">Lsr2 family protein</fullName>
    </submittedName>
</protein>
<dbReference type="InterPro" id="IPR055370">
    <property type="entry name" value="Lsr2_DNA-bd"/>
</dbReference>
<dbReference type="InterPro" id="IPR036625">
    <property type="entry name" value="E3-bd_dom_sf"/>
</dbReference>
<dbReference type="Pfam" id="PF11774">
    <property type="entry name" value="Lsr2"/>
    <property type="match status" value="1"/>
</dbReference>
<dbReference type="Pfam" id="PF23359">
    <property type="entry name" value="Lsr2_DNA-bd"/>
    <property type="match status" value="1"/>
</dbReference>
<dbReference type="InterPro" id="IPR024412">
    <property type="entry name" value="Lsr2_dim_dom"/>
</dbReference>
<proteinExistence type="predicted"/>